<sequence>MTDRSGNVQEGAPGVPAPARWWVACLCAQWCNTCREYRPGFYALARQWPQARFVWVDVEDEEELVGDLDVETFPTLLVGDAGGLRFFSPMQPQPAQLDRLLRGLQDGAVLPAVDDGQALALLRRLQALHP</sequence>
<dbReference type="InterPro" id="IPR013766">
    <property type="entry name" value="Thioredoxin_domain"/>
</dbReference>
<proteinExistence type="predicted"/>
<evidence type="ECO:0000313" key="3">
    <source>
        <dbReference type="Proteomes" id="UP001501627"/>
    </source>
</evidence>
<dbReference type="PROSITE" id="PS51352">
    <property type="entry name" value="THIOREDOXIN_2"/>
    <property type="match status" value="1"/>
</dbReference>
<organism evidence="2 3">
    <name type="scientific">Comamonas faecalis</name>
    <dbReference type="NCBI Taxonomy" id="1387849"/>
    <lineage>
        <taxon>Bacteria</taxon>
        <taxon>Pseudomonadati</taxon>
        <taxon>Pseudomonadota</taxon>
        <taxon>Betaproteobacteria</taxon>
        <taxon>Burkholderiales</taxon>
        <taxon>Comamonadaceae</taxon>
        <taxon>Comamonas</taxon>
    </lineage>
</organism>
<reference evidence="3" key="1">
    <citation type="journal article" date="2019" name="Int. J. Syst. Evol. Microbiol.">
        <title>The Global Catalogue of Microorganisms (GCM) 10K type strain sequencing project: providing services to taxonomists for standard genome sequencing and annotation.</title>
        <authorList>
            <consortium name="The Broad Institute Genomics Platform"/>
            <consortium name="The Broad Institute Genome Sequencing Center for Infectious Disease"/>
            <person name="Wu L."/>
            <person name="Ma J."/>
        </authorList>
    </citation>
    <scope>NUCLEOTIDE SEQUENCE [LARGE SCALE GENOMIC DNA]</scope>
    <source>
        <strain evidence="3">JCM 17561</strain>
    </source>
</reference>
<gene>
    <name evidence="2" type="ORF">GCM10022279_15640</name>
</gene>
<dbReference type="CDD" id="cd02947">
    <property type="entry name" value="TRX_family"/>
    <property type="match status" value="1"/>
</dbReference>
<accession>A0ABP7R695</accession>
<name>A0ABP7R695_9BURK</name>
<keyword evidence="3" id="KW-1185">Reference proteome</keyword>
<evidence type="ECO:0000313" key="2">
    <source>
        <dbReference type="EMBL" id="GAA3993171.1"/>
    </source>
</evidence>
<dbReference type="InterPro" id="IPR036249">
    <property type="entry name" value="Thioredoxin-like_sf"/>
</dbReference>
<dbReference type="SUPFAM" id="SSF52833">
    <property type="entry name" value="Thioredoxin-like"/>
    <property type="match status" value="1"/>
</dbReference>
<comment type="caution">
    <text evidence="2">The sequence shown here is derived from an EMBL/GenBank/DDBJ whole genome shotgun (WGS) entry which is preliminary data.</text>
</comment>
<dbReference type="EMBL" id="BAABBP010000011">
    <property type="protein sequence ID" value="GAA3993171.1"/>
    <property type="molecule type" value="Genomic_DNA"/>
</dbReference>
<dbReference type="Proteomes" id="UP001501627">
    <property type="component" value="Unassembled WGS sequence"/>
</dbReference>
<protein>
    <recommendedName>
        <fullName evidence="1">Thioredoxin domain-containing protein</fullName>
    </recommendedName>
</protein>
<feature type="domain" description="Thioredoxin" evidence="1">
    <location>
        <begin position="1"/>
        <end position="106"/>
    </location>
</feature>
<dbReference type="Pfam" id="PF00085">
    <property type="entry name" value="Thioredoxin"/>
    <property type="match status" value="1"/>
</dbReference>
<evidence type="ECO:0000259" key="1">
    <source>
        <dbReference type="PROSITE" id="PS51352"/>
    </source>
</evidence>
<dbReference type="Gene3D" id="3.40.30.10">
    <property type="entry name" value="Glutaredoxin"/>
    <property type="match status" value="1"/>
</dbReference>
<dbReference type="RefSeq" id="WP_103045254.1">
    <property type="nucleotide sequence ID" value="NZ_BAABBP010000011.1"/>
</dbReference>